<dbReference type="Proteomes" id="UP000218807">
    <property type="component" value="Unassembled WGS sequence"/>
</dbReference>
<evidence type="ECO:0000259" key="1">
    <source>
        <dbReference type="Pfam" id="PF00149"/>
    </source>
</evidence>
<organism evidence="2 3">
    <name type="scientific">Rhizobium sophoriradicis</name>
    <dbReference type="NCBI Taxonomy" id="1535245"/>
    <lineage>
        <taxon>Bacteria</taxon>
        <taxon>Pseudomonadati</taxon>
        <taxon>Pseudomonadota</taxon>
        <taxon>Alphaproteobacteria</taxon>
        <taxon>Hyphomicrobiales</taxon>
        <taxon>Rhizobiaceae</taxon>
        <taxon>Rhizobium/Agrobacterium group</taxon>
        <taxon>Rhizobium</taxon>
    </lineage>
</organism>
<comment type="caution">
    <text evidence="2">The sequence shown here is derived from an EMBL/GenBank/DDBJ whole genome shotgun (WGS) entry which is preliminary data.</text>
</comment>
<keyword evidence="3" id="KW-1185">Reference proteome</keyword>
<name>A0A2A5KV98_9HYPH</name>
<protein>
    <recommendedName>
        <fullName evidence="1">Calcineurin-like phosphoesterase domain-containing protein</fullName>
    </recommendedName>
</protein>
<proteinExistence type="predicted"/>
<evidence type="ECO:0000313" key="3">
    <source>
        <dbReference type="Proteomes" id="UP000218807"/>
    </source>
</evidence>
<dbReference type="InterPro" id="IPR029052">
    <property type="entry name" value="Metallo-depent_PP-like"/>
</dbReference>
<dbReference type="InterPro" id="IPR004843">
    <property type="entry name" value="Calcineurin-like_PHP"/>
</dbReference>
<dbReference type="InterPro" id="IPR051158">
    <property type="entry name" value="Metallophosphoesterase_sf"/>
</dbReference>
<dbReference type="Pfam" id="PF00149">
    <property type="entry name" value="Metallophos"/>
    <property type="match status" value="1"/>
</dbReference>
<accession>A0A2A5KV98</accession>
<reference evidence="2 3" key="1">
    <citation type="submission" date="2017-09" db="EMBL/GenBank/DDBJ databases">
        <title>Comparative genomics of rhizobia isolated from Phaseolus vulgaris in China.</title>
        <authorList>
            <person name="Tong W."/>
        </authorList>
    </citation>
    <scope>NUCLEOTIDE SEQUENCE [LARGE SCALE GENOMIC DNA]</scope>
    <source>
        <strain evidence="2 3">L101</strain>
    </source>
</reference>
<gene>
    <name evidence="2" type="ORF">CPT34_12020</name>
</gene>
<dbReference type="SUPFAM" id="SSF56300">
    <property type="entry name" value="Metallo-dependent phosphatases"/>
    <property type="match status" value="1"/>
</dbReference>
<sequence>MTDFSSFKLLHLSDLHAGMHSQKLLWPNVKEVFFEDLKTLAIGTGPWDAVLFSGDFAQKGAKDEFDEVVSRLQELWGHFKKMGFRPSLICIPGNHDIERPDGKSPTVKVLKRWFENSDIWEDFFSEPVDPYRRTVVESLSNYNRFISELASTGIPLLNSVSGLMPGDQLLAVRNDKVSLGVLGLNSTWLQLSGDDYKGKLALDHRQVHALSPSLGNWCGENHFNIVVTHHPLDWLHQEHVRTWNSEISPPGRFDLHLFGHMHEPFSETVGISGALARASMQAPSLFGMETFSDNKAARIHGYNLLSFEASNEGRQIRIWPRRLLTHKSGQHRFVAETEFLLEDDKFFRIPLAPRTVSAVLSAETAPSTETFEAESEQQTGRDVLAPLNYHLTTSQSHLRVRLGEQQQCAEHLDGERALWLTSEWGLGSDEFIASVLSRSASFPRVYRLDASEYSNKDEYSAAVARKLGCSFAGFCDALETEASLLILDDITTGIDPSPGTLTIEQDIESFVNVIRDACPKLRIVLRALRKPSGNTLPLLVLAPLDEADVKLYVGDHERGDSKLTTIEAIAILFRHTDGYPSRLEARLKELAVVSLEELSSGDGDAASGDKGHADAPAALKYVLGELSSATEKASRRMFDMLQTLIVFPQGAEFGRIKRFNGVHPFHPSDALGLMDRALITVSETPDMGGPDGSASQKILVVPRPIRDYLRTQLAEERLDSLNMRAAALLFGPDWMAGSKDWPTHLDYSSSKCGNADIANASALLIRLFRIHRERPQSRESIAIVSLAASFAAALSSGAHFTSCANFCRDFIALMGPDDNEEKRAHLIRQQAYAMRMLGESERAKELYEEIEDFPFTKDTRQHLLIELALCYKASDGPRAMRYAGEALKINRHNSLGFQAQSIIAEQALADHERTRKLIELEKAARRKRFFIVADNIALILAEQTESDDEASALLANVLGRRGDSFYNQGRAVLELAERKIDAGTPLSHQEVTQLIGCYQFLLNERVPWMLNKCHKLLWHVFSERRDWFNLLTLFRYSSMIWRLRGEEYREEDYLMGLRRILEGAPVAHVRQHKVSHYYLCEIGSSQRHAENRLGA</sequence>
<dbReference type="RefSeq" id="WP_096762897.1">
    <property type="nucleotide sequence ID" value="NZ_NXDM01000010.1"/>
</dbReference>
<dbReference type="PANTHER" id="PTHR31302">
    <property type="entry name" value="TRANSMEMBRANE PROTEIN WITH METALLOPHOSPHOESTERASE DOMAIN-RELATED"/>
    <property type="match status" value="1"/>
</dbReference>
<dbReference type="GO" id="GO:0016787">
    <property type="term" value="F:hydrolase activity"/>
    <property type="evidence" value="ECO:0007669"/>
    <property type="project" value="InterPro"/>
</dbReference>
<dbReference type="Gene3D" id="3.60.21.10">
    <property type="match status" value="1"/>
</dbReference>
<evidence type="ECO:0000313" key="2">
    <source>
        <dbReference type="EMBL" id="PCK80891.1"/>
    </source>
</evidence>
<dbReference type="PANTHER" id="PTHR31302:SF0">
    <property type="entry name" value="TRANSMEMBRANE PROTEIN WITH METALLOPHOSPHOESTERASE DOMAIN"/>
    <property type="match status" value="1"/>
</dbReference>
<dbReference type="AlphaFoldDB" id="A0A2A5KV98"/>
<feature type="domain" description="Calcineurin-like phosphoesterase" evidence="1">
    <location>
        <begin position="7"/>
        <end position="264"/>
    </location>
</feature>
<dbReference type="EMBL" id="NXDM01000010">
    <property type="protein sequence ID" value="PCK80891.1"/>
    <property type="molecule type" value="Genomic_DNA"/>
</dbReference>